<dbReference type="OrthoDB" id="21471at2759"/>
<feature type="region of interest" description="Disordered" evidence="2">
    <location>
        <begin position="1"/>
        <end position="43"/>
    </location>
</feature>
<evidence type="ECO:0000256" key="2">
    <source>
        <dbReference type="SAM" id="MobiDB-lite"/>
    </source>
</evidence>
<dbReference type="eggNOG" id="KOG2789">
    <property type="taxonomic scope" value="Eukaryota"/>
</dbReference>
<dbReference type="InParanoid" id="G8JUX8"/>
<evidence type="ECO:0008006" key="5">
    <source>
        <dbReference type="Google" id="ProtNLM"/>
    </source>
</evidence>
<proteinExistence type="inferred from homology"/>
<dbReference type="STRING" id="931890.G8JUX8"/>
<dbReference type="AlphaFoldDB" id="G8JUX8"/>
<accession>G8JUX8</accession>
<evidence type="ECO:0000256" key="1">
    <source>
        <dbReference type="ARBA" id="ARBA00010402"/>
    </source>
</evidence>
<dbReference type="CDD" id="cd24139">
    <property type="entry name" value="SIP5-like"/>
    <property type="match status" value="1"/>
</dbReference>
<gene>
    <name evidence="3" type="ordered locus">Ecym_6054</name>
</gene>
<name>G8JUX8_ERECY</name>
<evidence type="ECO:0000313" key="4">
    <source>
        <dbReference type="Proteomes" id="UP000006790"/>
    </source>
</evidence>
<dbReference type="EMBL" id="CP002502">
    <property type="protein sequence ID" value="AET40457.1"/>
    <property type="molecule type" value="Genomic_DNA"/>
</dbReference>
<feature type="region of interest" description="Disordered" evidence="2">
    <location>
        <begin position="351"/>
        <end position="372"/>
    </location>
</feature>
<comment type="similarity">
    <text evidence="1">Belongs to the SIP5 family.</text>
</comment>
<organism evidence="3 4">
    <name type="scientific">Eremothecium cymbalariae (strain CBS 270.75 / DBVPG 7215 / KCTC 17166 / NRRL Y-17582)</name>
    <name type="common">Yeast</name>
    <dbReference type="NCBI Taxonomy" id="931890"/>
    <lineage>
        <taxon>Eukaryota</taxon>
        <taxon>Fungi</taxon>
        <taxon>Dikarya</taxon>
        <taxon>Ascomycota</taxon>
        <taxon>Saccharomycotina</taxon>
        <taxon>Saccharomycetes</taxon>
        <taxon>Saccharomycetales</taxon>
        <taxon>Saccharomycetaceae</taxon>
        <taxon>Eremothecium</taxon>
    </lineage>
</organism>
<reference evidence="4" key="1">
    <citation type="journal article" date="2012" name="G3 (Bethesda)">
        <title>Pichia sorbitophila, an interspecies yeast hybrid reveals early steps of genome resolution following polyploidization.</title>
        <authorList>
            <person name="Leh Louis V."/>
            <person name="Despons L."/>
            <person name="Friedrich A."/>
            <person name="Martin T."/>
            <person name="Durrens P."/>
            <person name="Casaregola S."/>
            <person name="Neuveglise C."/>
            <person name="Fairhead C."/>
            <person name="Marck C."/>
            <person name="Cruz J.A."/>
            <person name="Straub M.L."/>
            <person name="Kugler V."/>
            <person name="Sacerdot C."/>
            <person name="Uzunov Z."/>
            <person name="Thierry A."/>
            <person name="Weiss S."/>
            <person name="Bleykasten C."/>
            <person name="De Montigny J."/>
            <person name="Jacques N."/>
            <person name="Jung P."/>
            <person name="Lemaire M."/>
            <person name="Mallet S."/>
            <person name="Morel G."/>
            <person name="Richard G.F."/>
            <person name="Sarkar A."/>
            <person name="Savel G."/>
            <person name="Schacherer J."/>
            <person name="Seret M.L."/>
            <person name="Talla E."/>
            <person name="Samson G."/>
            <person name="Jubin C."/>
            <person name="Poulain J."/>
            <person name="Vacherie B."/>
            <person name="Barbe V."/>
            <person name="Pelletier E."/>
            <person name="Sherman D.J."/>
            <person name="Westhof E."/>
            <person name="Weissenbach J."/>
            <person name="Baret P.V."/>
            <person name="Wincker P."/>
            <person name="Gaillardin C."/>
            <person name="Dujon B."/>
            <person name="Souciet J.L."/>
        </authorList>
    </citation>
    <scope>NUCLEOTIDE SEQUENCE [LARGE SCALE GENOMIC DNA]</scope>
    <source>
        <strain evidence="4">CBS 270.75 / DBVPG 7215 / KCTC 17166 / NRRL Y-17582</strain>
    </source>
</reference>
<dbReference type="GO" id="GO:0042149">
    <property type="term" value="P:cellular response to glucose starvation"/>
    <property type="evidence" value="ECO:0007669"/>
    <property type="project" value="EnsemblFungi"/>
</dbReference>
<dbReference type="KEGG" id="erc:Ecym_6054"/>
<dbReference type="RefSeq" id="XP_003647274.1">
    <property type="nucleotide sequence ID" value="XM_003647226.1"/>
</dbReference>
<evidence type="ECO:0000313" key="3">
    <source>
        <dbReference type="EMBL" id="AET40457.1"/>
    </source>
</evidence>
<dbReference type="HOGENOM" id="CLU_009068_2_0_1"/>
<dbReference type="InterPro" id="IPR039301">
    <property type="entry name" value="Sip5/DA2"/>
</dbReference>
<keyword evidence="4" id="KW-1185">Reference proteome</keyword>
<dbReference type="FunCoup" id="G8JUX8">
    <property type="interactions" value="54"/>
</dbReference>
<feature type="compositionally biased region" description="Low complexity" evidence="2">
    <location>
        <begin position="29"/>
        <end position="42"/>
    </location>
</feature>
<protein>
    <recommendedName>
        <fullName evidence="5">Protein SIP5</fullName>
    </recommendedName>
</protein>
<sequence length="487" mass="55519">MGNATGKLEHDELESINQRSGGGHKQYRSFSNSSAASTGSLANDTLRSRRASSLVGNLLNASGMSRLESCNGNPYRKRLTKEKERIREQHVKQLMVKYDENVDGGYLASYACYKLDKLDYNANVVRALVVERKLAPFYTPLQDFDSSWTREELIKVIDSLILHAAFEENAEEFEGVEIGDIYANDIENLVDRSLSGREQRKQRSKVFKARLYRKRILWQEAENERFLEAKQASKQKGVLDKWLPSDDLKYDLYKNGSECPICFLYFPEPMNISRCCLQPICTECFVQIKRQDPHFPHEEVDAVRDPHTYDDKDPNMLISEPASCPYCATPCFGITYDPPTNRTVGILGSPPSSYVSQSRPIDTSTSQHREGTSACLQELSLQNPPSRRHSVEHQHPSVVTSDMIRPDWEIKLIKERTKLARRSANATAIHVSNRLVDPEHHRGYSHSLTSGTSTFNSNSSVAHELEEEMIRHAMRLSLLEQQHREHS</sequence>
<dbReference type="GeneID" id="11470957"/>
<dbReference type="PANTHER" id="PTHR31315">
    <property type="entry name" value="PROTEIN SIP5"/>
    <property type="match status" value="1"/>
</dbReference>
<feature type="compositionally biased region" description="Polar residues" evidence="2">
    <location>
        <begin position="351"/>
        <end position="366"/>
    </location>
</feature>
<dbReference type="GO" id="GO:0005737">
    <property type="term" value="C:cytoplasm"/>
    <property type="evidence" value="ECO:0007669"/>
    <property type="project" value="TreeGrafter"/>
</dbReference>
<dbReference type="PANTHER" id="PTHR31315:SF1">
    <property type="entry name" value="PROTEIN SIP5"/>
    <property type="match status" value="1"/>
</dbReference>
<dbReference type="Proteomes" id="UP000006790">
    <property type="component" value="Chromosome 6"/>
</dbReference>
<dbReference type="OMA" id="ISEPANC"/>